<accession>X1FB81</accession>
<reference evidence="1" key="1">
    <citation type="journal article" date="2014" name="Front. Microbiol.">
        <title>High frequency of phylogenetically diverse reductive dehalogenase-homologous genes in deep subseafloor sedimentary metagenomes.</title>
        <authorList>
            <person name="Kawai M."/>
            <person name="Futagami T."/>
            <person name="Toyoda A."/>
            <person name="Takaki Y."/>
            <person name="Nishi S."/>
            <person name="Hori S."/>
            <person name="Arai W."/>
            <person name="Tsubouchi T."/>
            <person name="Morono Y."/>
            <person name="Uchiyama I."/>
            <person name="Ito T."/>
            <person name="Fujiyama A."/>
            <person name="Inagaki F."/>
            <person name="Takami H."/>
        </authorList>
    </citation>
    <scope>NUCLEOTIDE SEQUENCE</scope>
    <source>
        <strain evidence="1">Expedition CK06-06</strain>
    </source>
</reference>
<dbReference type="AlphaFoldDB" id="X1FB81"/>
<evidence type="ECO:0000313" key="1">
    <source>
        <dbReference type="EMBL" id="GAH42222.1"/>
    </source>
</evidence>
<organism evidence="1">
    <name type="scientific">marine sediment metagenome</name>
    <dbReference type="NCBI Taxonomy" id="412755"/>
    <lineage>
        <taxon>unclassified sequences</taxon>
        <taxon>metagenomes</taxon>
        <taxon>ecological metagenomes</taxon>
    </lineage>
</organism>
<protein>
    <submittedName>
        <fullName evidence="1">Uncharacterized protein</fullName>
    </submittedName>
</protein>
<feature type="non-terminal residue" evidence="1">
    <location>
        <position position="1"/>
    </location>
</feature>
<gene>
    <name evidence="1" type="ORF">S03H2_21075</name>
</gene>
<comment type="caution">
    <text evidence="1">The sequence shown here is derived from an EMBL/GenBank/DDBJ whole genome shotgun (WGS) entry which is preliminary data.</text>
</comment>
<proteinExistence type="predicted"/>
<sequence length="127" mass="14401">LFSPKETVTIGLEEICPNPDTEYHLDALIANLNAEGTYAALKNYLAFHAHVDGWSDKKLLKSSLNFGIFSKNVIKSLLKFIHHPLGSTYAFTYHIGKMLIKKKYGERPSPADFEQLLTRQFLPSDFI</sequence>
<dbReference type="EMBL" id="BARU01011181">
    <property type="protein sequence ID" value="GAH42222.1"/>
    <property type="molecule type" value="Genomic_DNA"/>
</dbReference>
<name>X1FB81_9ZZZZ</name>